<accession>A0ABD3NP88</accession>
<feature type="coiled-coil region" evidence="3">
    <location>
        <begin position="396"/>
        <end position="458"/>
    </location>
</feature>
<dbReference type="Pfam" id="PF01903">
    <property type="entry name" value="CbiX"/>
    <property type="match status" value="1"/>
</dbReference>
<evidence type="ECO:0000256" key="2">
    <source>
        <dbReference type="ARBA" id="ARBA00023239"/>
    </source>
</evidence>
<dbReference type="Gene3D" id="3.40.50.1400">
    <property type="match status" value="1"/>
</dbReference>
<feature type="region of interest" description="Disordered" evidence="4">
    <location>
        <begin position="666"/>
        <end position="687"/>
    </location>
</feature>
<dbReference type="PANTHER" id="PTHR33542">
    <property type="entry name" value="SIROHYDROCHLORIN FERROCHELATASE, CHLOROPLASTIC"/>
    <property type="match status" value="1"/>
</dbReference>
<dbReference type="EMBL" id="JALLPJ020001036">
    <property type="protein sequence ID" value="KAL3777589.1"/>
    <property type="molecule type" value="Genomic_DNA"/>
</dbReference>
<keyword evidence="2" id="KW-0456">Lyase</keyword>
<evidence type="ECO:0000256" key="3">
    <source>
        <dbReference type="SAM" id="Coils"/>
    </source>
</evidence>
<dbReference type="Proteomes" id="UP001530400">
    <property type="component" value="Unassembled WGS sequence"/>
</dbReference>
<evidence type="ECO:0000313" key="5">
    <source>
        <dbReference type="EMBL" id="KAL3777589.1"/>
    </source>
</evidence>
<reference evidence="5 6" key="1">
    <citation type="submission" date="2024-10" db="EMBL/GenBank/DDBJ databases">
        <title>Updated reference genomes for cyclostephanoid diatoms.</title>
        <authorList>
            <person name="Roberts W.R."/>
            <person name="Alverson A.J."/>
        </authorList>
    </citation>
    <scope>NUCLEOTIDE SEQUENCE [LARGE SCALE GENOMIC DNA]</scope>
    <source>
        <strain evidence="5 6">AJA010-31</strain>
    </source>
</reference>
<dbReference type="PANTHER" id="PTHR33542:SF3">
    <property type="entry name" value="SIROHYDROCHLORIN FERROCHELATASE, CHLOROPLASTIC"/>
    <property type="match status" value="1"/>
</dbReference>
<feature type="region of interest" description="Disordered" evidence="4">
    <location>
        <begin position="712"/>
        <end position="732"/>
    </location>
</feature>
<feature type="coiled-coil region" evidence="3">
    <location>
        <begin position="745"/>
        <end position="867"/>
    </location>
</feature>
<protein>
    <submittedName>
        <fullName evidence="5">Uncharacterized protein</fullName>
    </submittedName>
</protein>
<dbReference type="GO" id="GO:0046872">
    <property type="term" value="F:metal ion binding"/>
    <property type="evidence" value="ECO:0007669"/>
    <property type="project" value="UniProtKB-KW"/>
</dbReference>
<dbReference type="SUPFAM" id="SSF53800">
    <property type="entry name" value="Chelatase"/>
    <property type="match status" value="1"/>
</dbReference>
<keyword evidence="3" id="KW-0175">Coiled coil</keyword>
<evidence type="ECO:0000256" key="1">
    <source>
        <dbReference type="ARBA" id="ARBA00022723"/>
    </source>
</evidence>
<dbReference type="AlphaFoldDB" id="A0ABD3NP88"/>
<gene>
    <name evidence="5" type="ORF">ACHAWO_008877</name>
</gene>
<feature type="compositionally biased region" description="Polar residues" evidence="4">
    <location>
        <begin position="666"/>
        <end position="678"/>
    </location>
</feature>
<feature type="region of interest" description="Disordered" evidence="4">
    <location>
        <begin position="134"/>
        <end position="199"/>
    </location>
</feature>
<evidence type="ECO:0000313" key="6">
    <source>
        <dbReference type="Proteomes" id="UP001530400"/>
    </source>
</evidence>
<name>A0ABD3NP88_9STRA</name>
<dbReference type="GO" id="GO:0016829">
    <property type="term" value="F:lyase activity"/>
    <property type="evidence" value="ECO:0007669"/>
    <property type="project" value="UniProtKB-KW"/>
</dbReference>
<keyword evidence="1" id="KW-0479">Metal-binding</keyword>
<sequence length="913" mass="104838">MKHHPDTFSQDDSEEKRKKSQDIFMRCRSALESLVECESTGVALLRTEVEEARTMSNEEFDSWFEQETGKQSPFALNIDAATMREVASMHEDMEGSHGLDRDGGMWHLASLISSTVKSGKDGADLLKLEAGNVKEEEEAKGQLEKRRKRPFKMRMPWDPPEPPQQERQTSQAKKDVERKSSRQRRLRQPRNSYDLYGATPVLEEVDRHVHSAIDAAGGIREEDSTSSNDQSKQTKLGIILIDHGSKKQSSNDALHSIAERYETMLHQRLSASPEVSIAVRASHMELASPSIESALRSIIQEDRATKVICVPYFLSRGRHIAIDVPNLIEVAKDVLNEEGLLMDVQIEMSKHLGSDVDSMIETIDDLVKDLIKNEPAFSWMLANAASNHGAPDTKCNDDLQDQVRKYSNRSKLLEDMLEKEVQKLKIMSNRVTILEDVLNKKLEENDKLRSRLRAAAAVAGAKHPKQETKNSDHDYLANLTSTIDFLTKERTRIMAQVEDMENAFNATKSELIDKISLLENELKTQTETNANLQADIAASKNNPQLELDNKTLEAQQQTINDLQSQLAELLDAYNELEQLQNETEDAAASYTNQLKEIKRENEQLVQDQSEKLEEAHQKLEDSQRQFEQQKLKSQKLLEESCKEYEELLAQEKDEVTDWKNKYNQLLDEQNTQKDQNSAARARSEEEWSRLETKLQDALNASANSTSKIKELEKQLEQEKDKEPTDSLQNQLKQQQQLQEYLKGQIETYYETIQEQSKELDDYKQNINDMQKKHDESILIATASVEASQRRETDLLNSIEELEGELEEIQKEKTAIDKRLIELEEQLSTTSMQTNNADDQNKKLLVEIESLRRQIDTVSQEKEHILGEKVRLEYLIIDRALGEDRVSKELLGRVKPKKSILRYLLRPWLLFKRK</sequence>
<comment type="caution">
    <text evidence="5">The sequence shown here is derived from an EMBL/GenBank/DDBJ whole genome shotgun (WGS) entry which is preliminary data.</text>
</comment>
<feature type="compositionally biased region" description="Basic and acidic residues" evidence="4">
    <location>
        <begin position="134"/>
        <end position="144"/>
    </location>
</feature>
<organism evidence="5 6">
    <name type="scientific">Cyclotella atomus</name>
    <dbReference type="NCBI Taxonomy" id="382360"/>
    <lineage>
        <taxon>Eukaryota</taxon>
        <taxon>Sar</taxon>
        <taxon>Stramenopiles</taxon>
        <taxon>Ochrophyta</taxon>
        <taxon>Bacillariophyta</taxon>
        <taxon>Coscinodiscophyceae</taxon>
        <taxon>Thalassiosirophycidae</taxon>
        <taxon>Stephanodiscales</taxon>
        <taxon>Stephanodiscaceae</taxon>
        <taxon>Cyclotella</taxon>
    </lineage>
</organism>
<evidence type="ECO:0000256" key="4">
    <source>
        <dbReference type="SAM" id="MobiDB-lite"/>
    </source>
</evidence>
<proteinExistence type="predicted"/>
<feature type="compositionally biased region" description="Basic and acidic residues" evidence="4">
    <location>
        <begin position="712"/>
        <end position="724"/>
    </location>
</feature>
<keyword evidence="6" id="KW-1185">Reference proteome</keyword>
<dbReference type="InterPro" id="IPR002762">
    <property type="entry name" value="CbiX-like"/>
</dbReference>
<dbReference type="InterPro" id="IPR050963">
    <property type="entry name" value="Sirohydro_Cobaltochel/CbiX"/>
</dbReference>
<dbReference type="CDD" id="cd03416">
    <property type="entry name" value="CbiX_SirB_N"/>
    <property type="match status" value="1"/>
</dbReference>